<reference evidence="2" key="1">
    <citation type="journal article" date="2020" name="Stud. Mycol.">
        <title>101 Dothideomycetes genomes: a test case for predicting lifestyles and emergence of pathogens.</title>
        <authorList>
            <person name="Haridas S."/>
            <person name="Albert R."/>
            <person name="Binder M."/>
            <person name="Bloem J."/>
            <person name="Labutti K."/>
            <person name="Salamov A."/>
            <person name="Andreopoulos B."/>
            <person name="Baker S."/>
            <person name="Barry K."/>
            <person name="Bills G."/>
            <person name="Bluhm B."/>
            <person name="Cannon C."/>
            <person name="Castanera R."/>
            <person name="Culley D."/>
            <person name="Daum C."/>
            <person name="Ezra D."/>
            <person name="Gonzalez J."/>
            <person name="Henrissat B."/>
            <person name="Kuo A."/>
            <person name="Liang C."/>
            <person name="Lipzen A."/>
            <person name="Lutzoni F."/>
            <person name="Magnuson J."/>
            <person name="Mondo S."/>
            <person name="Nolan M."/>
            <person name="Ohm R."/>
            <person name="Pangilinan J."/>
            <person name="Park H.-J."/>
            <person name="Ramirez L."/>
            <person name="Alfaro M."/>
            <person name="Sun H."/>
            <person name="Tritt A."/>
            <person name="Yoshinaga Y."/>
            <person name="Zwiers L.-H."/>
            <person name="Turgeon B."/>
            <person name="Goodwin S."/>
            <person name="Spatafora J."/>
            <person name="Crous P."/>
            <person name="Grigoriev I."/>
        </authorList>
    </citation>
    <scope>NUCLEOTIDE SEQUENCE</scope>
    <source>
        <strain evidence="2">ATCC 16933</strain>
    </source>
</reference>
<accession>A0A6A6PAS3</accession>
<feature type="compositionally biased region" description="Polar residues" evidence="1">
    <location>
        <begin position="55"/>
        <end position="67"/>
    </location>
</feature>
<protein>
    <submittedName>
        <fullName evidence="2">Uncharacterized protein</fullName>
    </submittedName>
</protein>
<organism evidence="2 3">
    <name type="scientific">Lineolata rhizophorae</name>
    <dbReference type="NCBI Taxonomy" id="578093"/>
    <lineage>
        <taxon>Eukaryota</taxon>
        <taxon>Fungi</taxon>
        <taxon>Dikarya</taxon>
        <taxon>Ascomycota</taxon>
        <taxon>Pezizomycotina</taxon>
        <taxon>Dothideomycetes</taxon>
        <taxon>Dothideomycetes incertae sedis</taxon>
        <taxon>Lineolatales</taxon>
        <taxon>Lineolataceae</taxon>
        <taxon>Lineolata</taxon>
    </lineage>
</organism>
<feature type="region of interest" description="Disordered" evidence="1">
    <location>
        <begin position="42"/>
        <end position="67"/>
    </location>
</feature>
<name>A0A6A6PAS3_9PEZI</name>
<evidence type="ECO:0000313" key="3">
    <source>
        <dbReference type="Proteomes" id="UP000799766"/>
    </source>
</evidence>
<evidence type="ECO:0000256" key="1">
    <source>
        <dbReference type="SAM" id="MobiDB-lite"/>
    </source>
</evidence>
<gene>
    <name evidence="2" type="ORF">BDY21DRAFT_135440</name>
</gene>
<dbReference type="AlphaFoldDB" id="A0A6A6PAS3"/>
<sequence length="67" mass="7934">MDRPVGSIYAYGKMETSDRYRNYLWDLRRHCDRVERWGSWPEPDLAGEQKRRSPWSFSPQLAVTTAG</sequence>
<dbReference type="Proteomes" id="UP000799766">
    <property type="component" value="Unassembled WGS sequence"/>
</dbReference>
<dbReference type="EMBL" id="MU001672">
    <property type="protein sequence ID" value="KAF2460922.1"/>
    <property type="molecule type" value="Genomic_DNA"/>
</dbReference>
<keyword evidence="3" id="KW-1185">Reference proteome</keyword>
<evidence type="ECO:0000313" key="2">
    <source>
        <dbReference type="EMBL" id="KAF2460922.1"/>
    </source>
</evidence>
<proteinExistence type="predicted"/>